<evidence type="ECO:0000259" key="9">
    <source>
        <dbReference type="Pfam" id="PF18967"/>
    </source>
</evidence>
<keyword evidence="3 8" id="KW-0812">Transmembrane</keyword>
<reference evidence="10 11" key="1">
    <citation type="submission" date="2017-04" db="EMBL/GenBank/DDBJ databases">
        <authorList>
            <person name="Afonso C.L."/>
            <person name="Miller P.J."/>
            <person name="Scott M.A."/>
            <person name="Spackman E."/>
            <person name="Goraichik I."/>
            <person name="Dimitrov K.M."/>
            <person name="Suarez D.L."/>
            <person name="Swayne D.E."/>
        </authorList>
    </citation>
    <scope>NUCLEOTIDE SEQUENCE [LARGE SCALE GENOMIC DNA]</scope>
    <source>
        <strain evidence="10 11">USBA 355</strain>
    </source>
</reference>
<evidence type="ECO:0000256" key="5">
    <source>
        <dbReference type="ARBA" id="ARBA00022989"/>
    </source>
</evidence>
<feature type="domain" description="Pycsar effector protein" evidence="9">
    <location>
        <begin position="21"/>
        <end position="136"/>
    </location>
</feature>
<evidence type="ECO:0000256" key="8">
    <source>
        <dbReference type="SAM" id="Phobius"/>
    </source>
</evidence>
<evidence type="ECO:0000313" key="11">
    <source>
        <dbReference type="Proteomes" id="UP000192917"/>
    </source>
</evidence>
<dbReference type="InterPro" id="IPR043760">
    <property type="entry name" value="PycTM_dom"/>
</dbReference>
<evidence type="ECO:0000313" key="10">
    <source>
        <dbReference type="EMBL" id="SMF22360.1"/>
    </source>
</evidence>
<sequence length="145" mass="15874">MLYLIQPRPTISSGTLQFFHDAFVACCLLAGTLVFLFIGIALCPIPWRGKLPKRGPKGSHSSISHYLDITSFDDGDQYIERLLAIRADDTGPIDGLTREKLRACYEMANIAKDKMSLIARGFGAAAACVLFLLLDLAIFTAHLGQ</sequence>
<evidence type="ECO:0000256" key="2">
    <source>
        <dbReference type="ARBA" id="ARBA00022475"/>
    </source>
</evidence>
<evidence type="ECO:0000256" key="4">
    <source>
        <dbReference type="ARBA" id="ARBA00022741"/>
    </source>
</evidence>
<feature type="transmembrane region" description="Helical" evidence="8">
    <location>
        <begin position="22"/>
        <end position="47"/>
    </location>
</feature>
<dbReference type="Proteomes" id="UP000192917">
    <property type="component" value="Unassembled WGS sequence"/>
</dbReference>
<dbReference type="AlphaFoldDB" id="A0A1Y6BVK5"/>
<gene>
    <name evidence="10" type="ORF">SAMN05428998_107176</name>
</gene>
<proteinExistence type="predicted"/>
<keyword evidence="6" id="KW-0051">Antiviral defense</keyword>
<keyword evidence="7 8" id="KW-0472">Membrane</keyword>
<protein>
    <recommendedName>
        <fullName evidence="9">Pycsar effector protein domain-containing protein</fullName>
    </recommendedName>
</protein>
<keyword evidence="11" id="KW-1185">Reference proteome</keyword>
<keyword evidence="2" id="KW-1003">Cell membrane</keyword>
<evidence type="ECO:0000256" key="3">
    <source>
        <dbReference type="ARBA" id="ARBA00022692"/>
    </source>
</evidence>
<evidence type="ECO:0000256" key="1">
    <source>
        <dbReference type="ARBA" id="ARBA00004236"/>
    </source>
</evidence>
<evidence type="ECO:0000256" key="7">
    <source>
        <dbReference type="ARBA" id="ARBA00023136"/>
    </source>
</evidence>
<feature type="transmembrane region" description="Helical" evidence="8">
    <location>
        <begin position="117"/>
        <end position="139"/>
    </location>
</feature>
<name>A0A1Y6BVK5_9PROT</name>
<dbReference type="Pfam" id="PF18967">
    <property type="entry name" value="PycTM"/>
    <property type="match status" value="1"/>
</dbReference>
<keyword evidence="5 8" id="KW-1133">Transmembrane helix</keyword>
<accession>A0A1Y6BVK5</accession>
<comment type="subcellular location">
    <subcellularLocation>
        <location evidence="1">Cell membrane</location>
    </subcellularLocation>
</comment>
<dbReference type="EMBL" id="FWZX01000007">
    <property type="protein sequence ID" value="SMF22360.1"/>
    <property type="molecule type" value="Genomic_DNA"/>
</dbReference>
<organism evidence="10 11">
    <name type="scientific">Tistlia consotensis USBA 355</name>
    <dbReference type="NCBI Taxonomy" id="560819"/>
    <lineage>
        <taxon>Bacteria</taxon>
        <taxon>Pseudomonadati</taxon>
        <taxon>Pseudomonadota</taxon>
        <taxon>Alphaproteobacteria</taxon>
        <taxon>Rhodospirillales</taxon>
        <taxon>Rhodovibrionaceae</taxon>
        <taxon>Tistlia</taxon>
    </lineage>
</organism>
<keyword evidence="4" id="KW-0547">Nucleotide-binding</keyword>
<evidence type="ECO:0000256" key="6">
    <source>
        <dbReference type="ARBA" id="ARBA00023118"/>
    </source>
</evidence>